<feature type="transmembrane region" description="Helical" evidence="1">
    <location>
        <begin position="20"/>
        <end position="40"/>
    </location>
</feature>
<feature type="domain" description="7 transmembrane helices usually fused to an inactive transglutaminase" evidence="2">
    <location>
        <begin position="17"/>
        <end position="213"/>
    </location>
</feature>
<evidence type="ECO:0000259" key="2">
    <source>
        <dbReference type="Pfam" id="PF14402"/>
    </source>
</evidence>
<comment type="caution">
    <text evidence="3">The sequence shown here is derived from an EMBL/GenBank/DDBJ whole genome shotgun (WGS) entry which is preliminary data.</text>
</comment>
<name>A0A0G0DTR6_9BACT</name>
<gene>
    <name evidence="3" type="ORF">UR96_C0013G0020</name>
</gene>
<dbReference type="EMBL" id="LBRE01000013">
    <property type="protein sequence ID" value="KKP92451.1"/>
    <property type="molecule type" value="Genomic_DNA"/>
</dbReference>
<accession>A0A0G0DTR6</accession>
<feature type="transmembrane region" description="Helical" evidence="1">
    <location>
        <begin position="123"/>
        <end position="141"/>
    </location>
</feature>
<organism evidence="3 4">
    <name type="scientific">candidate division WS6 bacterium GW2011_GWC1_36_11</name>
    <dbReference type="NCBI Taxonomy" id="1619090"/>
    <lineage>
        <taxon>Bacteria</taxon>
        <taxon>Candidatus Dojkabacteria</taxon>
    </lineage>
</organism>
<evidence type="ECO:0000256" key="1">
    <source>
        <dbReference type="SAM" id="Phobius"/>
    </source>
</evidence>
<protein>
    <submittedName>
        <fullName evidence="3">Transglutaminase-like protein</fullName>
    </submittedName>
</protein>
<feature type="transmembrane region" description="Helical" evidence="1">
    <location>
        <begin position="153"/>
        <end position="170"/>
    </location>
</feature>
<dbReference type="AlphaFoldDB" id="A0A0G0DTR6"/>
<keyword evidence="1" id="KW-1133">Transmembrane helix</keyword>
<dbReference type="Pfam" id="PF14402">
    <property type="entry name" value="7TM_transglut"/>
    <property type="match status" value="1"/>
</dbReference>
<feature type="transmembrane region" description="Helical" evidence="1">
    <location>
        <begin position="95"/>
        <end position="117"/>
    </location>
</feature>
<feature type="transmembrane region" description="Helical" evidence="1">
    <location>
        <begin position="66"/>
        <end position="83"/>
    </location>
</feature>
<dbReference type="Proteomes" id="UP000034140">
    <property type="component" value="Unassembled WGS sequence"/>
</dbReference>
<evidence type="ECO:0000313" key="4">
    <source>
        <dbReference type="Proteomes" id="UP000034140"/>
    </source>
</evidence>
<evidence type="ECO:0000313" key="3">
    <source>
        <dbReference type="EMBL" id="KKP92451.1"/>
    </source>
</evidence>
<reference evidence="3 4" key="1">
    <citation type="journal article" date="2015" name="Nature">
        <title>rRNA introns, odd ribosomes, and small enigmatic genomes across a large radiation of phyla.</title>
        <authorList>
            <person name="Brown C.T."/>
            <person name="Hug L.A."/>
            <person name="Thomas B.C."/>
            <person name="Sharon I."/>
            <person name="Castelle C.J."/>
            <person name="Singh A."/>
            <person name="Wilkins M.J."/>
            <person name="Williams K.H."/>
            <person name="Banfield J.F."/>
        </authorList>
    </citation>
    <scope>NUCLEOTIDE SEQUENCE [LARGE SCALE GENOMIC DNA]</scope>
</reference>
<proteinExistence type="predicted"/>
<feature type="transmembrane region" description="Helical" evidence="1">
    <location>
        <begin position="182"/>
        <end position="202"/>
    </location>
</feature>
<keyword evidence="1" id="KW-0472">Membrane</keyword>
<sequence>MTYTPFTQWMITTGVPQQVLELLLAVMIVATIVSIARYIIGSKTYGIYAPIILAIAYSYTGLKYGLAITLIVILTTLLSYTILRKVRMHYIARIAVNYCLLSIMLVVFFIVIGQFGFGLDNMSNISGLAAISIAALSDFFIKQYVKKSFKSSVLILSSTVLIATLGWFVITRDVITVYFLNNLWIVPILIVLNILIGQFTGLRIKDLFRFKSVIQNKEKDNVQK</sequence>
<dbReference type="InterPro" id="IPR025840">
    <property type="entry name" value="7TM_transglut"/>
</dbReference>
<keyword evidence="1" id="KW-0812">Transmembrane</keyword>